<dbReference type="InterPro" id="IPR025532">
    <property type="entry name" value="G6P_1-epimerase"/>
</dbReference>
<evidence type="ECO:0000313" key="7">
    <source>
        <dbReference type="EMBL" id="BBT19515.1"/>
    </source>
</evidence>
<proteinExistence type="inferred from homology"/>
<organism evidence="7 8">
    <name type="scientific">Metapseudomonas otitidis</name>
    <dbReference type="NCBI Taxonomy" id="319939"/>
    <lineage>
        <taxon>Bacteria</taxon>
        <taxon>Pseudomonadati</taxon>
        <taxon>Pseudomonadota</taxon>
        <taxon>Gammaproteobacteria</taxon>
        <taxon>Pseudomonadales</taxon>
        <taxon>Pseudomonadaceae</taxon>
        <taxon>Metapseudomonas</taxon>
    </lineage>
</organism>
<evidence type="ECO:0000256" key="6">
    <source>
        <dbReference type="SAM" id="MobiDB-lite"/>
    </source>
</evidence>
<feature type="active site" evidence="5">
    <location>
        <position position="299"/>
    </location>
</feature>
<accession>A0A6S5S402</accession>
<dbReference type="EC" id="5.1.3.15" evidence="4"/>
<evidence type="ECO:0000256" key="2">
    <source>
        <dbReference type="ARBA" id="ARBA00005866"/>
    </source>
</evidence>
<comment type="similarity">
    <text evidence="2 4">Belongs to the glucose-6-phosphate 1-epimerase family.</text>
</comment>
<evidence type="ECO:0000256" key="5">
    <source>
        <dbReference type="PIRSR" id="PIRSR016020-1"/>
    </source>
</evidence>
<dbReference type="PANTHER" id="PTHR11122">
    <property type="entry name" value="APOSPORY-ASSOCIATED PROTEIN C-RELATED"/>
    <property type="match status" value="1"/>
</dbReference>
<sequence>MHRPAGTSPALPVPKLGPSPHERKPMTRATPQIERIEMDSLACWRVLTAEAELLVAQQGAQVLSYRRHGEQPLIWLSEQAGYQRGQSVRGGVPVCWPWFGDLRRNPDAVQACYPGDGNAPAHGLVRGLDWELDGVEALDGEVQLRFSLDTRRQPLPGWPHAARLGLTLRLDAQRLHLALDTENLGDAPLAISQALHTYFAVSDIHQARVEGLDGCDYIETLDGWSRRRQAGDVAFSGETDRIYLGVPRRVAIHDAGWNRRVVLEAEGSSSAVVWNPWIDKSTRLSQFAPDAWQRMLCIETAQVMDDVLHLAPGARHRLAFSLWSEAL</sequence>
<comment type="catalytic activity">
    <reaction evidence="1">
        <text>alpha-D-glucose 6-phosphate = beta-D-glucose 6-phosphate</text>
        <dbReference type="Rhea" id="RHEA:16249"/>
        <dbReference type="ChEBI" id="CHEBI:58225"/>
        <dbReference type="ChEBI" id="CHEBI:58247"/>
        <dbReference type="EC" id="5.1.3.15"/>
    </reaction>
</comment>
<dbReference type="InterPro" id="IPR008183">
    <property type="entry name" value="Aldose_1/G6P_1-epimerase"/>
</dbReference>
<gene>
    <name evidence="7" type="ORF">WP8S17C03_55640</name>
</gene>
<dbReference type="GO" id="GO:0047938">
    <property type="term" value="F:glucose-6-phosphate 1-epimerase activity"/>
    <property type="evidence" value="ECO:0007669"/>
    <property type="project" value="UniProtKB-UniRule"/>
</dbReference>
<protein>
    <recommendedName>
        <fullName evidence="4">Putative glucose-6-phosphate 1-epimerase</fullName>
        <ecNumber evidence="4">5.1.3.15</ecNumber>
    </recommendedName>
</protein>
<dbReference type="Gene3D" id="2.70.98.10">
    <property type="match status" value="1"/>
</dbReference>
<evidence type="ECO:0000256" key="1">
    <source>
        <dbReference type="ARBA" id="ARBA00001096"/>
    </source>
</evidence>
<dbReference type="SUPFAM" id="SSF74650">
    <property type="entry name" value="Galactose mutarotase-like"/>
    <property type="match status" value="1"/>
</dbReference>
<dbReference type="PIRSF" id="PIRSF016020">
    <property type="entry name" value="PHexose_mutarotase"/>
    <property type="match status" value="1"/>
</dbReference>
<dbReference type="Proteomes" id="UP000515591">
    <property type="component" value="Chromosome"/>
</dbReference>
<feature type="active site" evidence="5">
    <location>
        <position position="196"/>
    </location>
</feature>
<dbReference type="Pfam" id="PF01263">
    <property type="entry name" value="Aldose_epim"/>
    <property type="match status" value="1"/>
</dbReference>
<dbReference type="InterPro" id="IPR011013">
    <property type="entry name" value="Gal_mutarotase_sf_dom"/>
</dbReference>
<evidence type="ECO:0000256" key="4">
    <source>
        <dbReference type="PIRNR" id="PIRNR016020"/>
    </source>
</evidence>
<feature type="region of interest" description="Disordered" evidence="6">
    <location>
        <begin position="1"/>
        <end position="30"/>
    </location>
</feature>
<dbReference type="PANTHER" id="PTHR11122:SF13">
    <property type="entry name" value="GLUCOSE-6-PHOSPHATE 1-EPIMERASE"/>
    <property type="match status" value="1"/>
</dbReference>
<keyword evidence="3 4" id="KW-0413">Isomerase</keyword>
<dbReference type="GO" id="GO:0030246">
    <property type="term" value="F:carbohydrate binding"/>
    <property type="evidence" value="ECO:0007669"/>
    <property type="project" value="UniProtKB-UniRule"/>
</dbReference>
<dbReference type="AlphaFoldDB" id="A0A6S5S402"/>
<evidence type="ECO:0000313" key="8">
    <source>
        <dbReference type="Proteomes" id="UP000515591"/>
    </source>
</evidence>
<name>A0A6S5S402_9GAMM</name>
<dbReference type="GO" id="GO:0005975">
    <property type="term" value="P:carbohydrate metabolic process"/>
    <property type="evidence" value="ECO:0007669"/>
    <property type="project" value="InterPro"/>
</dbReference>
<evidence type="ECO:0000256" key="3">
    <source>
        <dbReference type="ARBA" id="ARBA00023235"/>
    </source>
</evidence>
<dbReference type="EMBL" id="AP022213">
    <property type="protein sequence ID" value="BBT19515.1"/>
    <property type="molecule type" value="Genomic_DNA"/>
</dbReference>
<dbReference type="CDD" id="cd09020">
    <property type="entry name" value="D-hex-6-P-epi_like"/>
    <property type="match status" value="1"/>
</dbReference>
<reference evidence="7 8" key="1">
    <citation type="submission" date="2019-12" db="EMBL/GenBank/DDBJ databases">
        <title>complete genome sequences of Pseudomonas otitidis str. WP8-S17-CRE-03 isolated from wastewater treatment plant effluent.</title>
        <authorList>
            <person name="Sekizuka T."/>
            <person name="Itokawa K."/>
            <person name="Yatsu K."/>
            <person name="Inamine Y."/>
            <person name="Kuroda M."/>
        </authorList>
    </citation>
    <scope>NUCLEOTIDE SEQUENCE [LARGE SCALE GENOMIC DNA]</scope>
    <source>
        <strain evidence="7 8">WP8-S17-CRE-03</strain>
    </source>
</reference>
<dbReference type="InterPro" id="IPR014718">
    <property type="entry name" value="GH-type_carb-bd"/>
</dbReference>